<keyword evidence="5" id="KW-0808">Transferase</keyword>
<evidence type="ECO:0000256" key="3">
    <source>
        <dbReference type="ARBA" id="ARBA00006490"/>
    </source>
</evidence>
<dbReference type="EMBL" id="BAABBQ010000001">
    <property type="protein sequence ID" value="GAA4016208.1"/>
    <property type="molecule type" value="Genomic_DNA"/>
</dbReference>
<evidence type="ECO:0000256" key="1">
    <source>
        <dbReference type="ARBA" id="ARBA00001933"/>
    </source>
</evidence>
<comment type="cofactor">
    <cofactor evidence="1">
        <name>pyridoxal 5'-phosphate</name>
        <dbReference type="ChEBI" id="CHEBI:597326"/>
    </cofactor>
</comment>
<organism evidence="12 13">
    <name type="scientific">Sphingomonas swuensis</name>
    <dbReference type="NCBI Taxonomy" id="977800"/>
    <lineage>
        <taxon>Bacteria</taxon>
        <taxon>Pseudomonadati</taxon>
        <taxon>Pseudomonadota</taxon>
        <taxon>Alphaproteobacteria</taxon>
        <taxon>Sphingomonadales</taxon>
        <taxon>Sphingomonadaceae</taxon>
        <taxon>Sphingomonas</taxon>
    </lineage>
</organism>
<comment type="function">
    <text evidence="2">Catalyzes the removal of elemental sulfur atoms from cysteine to produce alanine. Seems to participate in the biosynthesis of the nitrogenase metalloclusters by providing the inorganic sulfur required for the Fe-S core formation.</text>
</comment>
<feature type="domain" description="Aminotransferase class V" evidence="11">
    <location>
        <begin position="6"/>
        <end position="345"/>
    </location>
</feature>
<dbReference type="InterPro" id="IPR015421">
    <property type="entry name" value="PyrdxlP-dep_Trfase_major"/>
</dbReference>
<comment type="caution">
    <text evidence="12">The sequence shown here is derived from an EMBL/GenBank/DDBJ whole genome shotgun (WGS) entry which is preliminary data.</text>
</comment>
<dbReference type="Pfam" id="PF00266">
    <property type="entry name" value="Aminotran_5"/>
    <property type="match status" value="1"/>
</dbReference>
<dbReference type="Gene3D" id="3.90.1150.10">
    <property type="entry name" value="Aspartate Aminotransferase, domain 1"/>
    <property type="match status" value="1"/>
</dbReference>
<accession>A0ABP7SU52</accession>
<evidence type="ECO:0000256" key="4">
    <source>
        <dbReference type="ARBA" id="ARBA00013558"/>
    </source>
</evidence>
<keyword evidence="6" id="KW-0479">Metal-binding</keyword>
<evidence type="ECO:0000256" key="10">
    <source>
        <dbReference type="ARBA" id="ARBA00050776"/>
    </source>
</evidence>
<dbReference type="InterPro" id="IPR015422">
    <property type="entry name" value="PyrdxlP-dep_Trfase_small"/>
</dbReference>
<protein>
    <recommendedName>
        <fullName evidence="4">Cysteine desulfurase</fullName>
    </recommendedName>
</protein>
<sequence>MSASRIYLDHAATTPVLPEARAAVAEALGRWANPSSPHADGRAAKAALEDARARIKAALGWTGDLIFTATATEAADLAFARCRQQGPKPALTTVEHDAIRTQVAEGEGFDLQVGSDGLLAPEALSSWLRMIPGGLVAVQHANSETGVIQNIAAISEVVDLAGSYLLVDCAQTAGKLALPPADLLIVSSSKVGGPPGAAALLVRDLKLLVPSGGQERGYRRGTENLPAILGWAAALEARAWDMDRLGYLRGKLDSRLLLNGARLVSGIIGRIPTIGAYAMDGMSAMAQLVRLDSLGFSVSAGSACSSGKTKTSHVLAAMGMDPDVADKVIRVSFGPSTSENDVDRFAEAWSALAAEARARAA</sequence>
<comment type="catalytic activity">
    <reaction evidence="10">
        <text>(sulfur carrier)-H + L-cysteine = (sulfur carrier)-SH + L-alanine</text>
        <dbReference type="Rhea" id="RHEA:43892"/>
        <dbReference type="Rhea" id="RHEA-COMP:14737"/>
        <dbReference type="Rhea" id="RHEA-COMP:14739"/>
        <dbReference type="ChEBI" id="CHEBI:29917"/>
        <dbReference type="ChEBI" id="CHEBI:35235"/>
        <dbReference type="ChEBI" id="CHEBI:57972"/>
        <dbReference type="ChEBI" id="CHEBI:64428"/>
        <dbReference type="EC" id="2.8.1.7"/>
    </reaction>
</comment>
<dbReference type="PANTHER" id="PTHR11601:SF34">
    <property type="entry name" value="CYSTEINE DESULFURASE"/>
    <property type="match status" value="1"/>
</dbReference>
<reference evidence="13" key="1">
    <citation type="journal article" date="2019" name="Int. J. Syst. Evol. Microbiol.">
        <title>The Global Catalogue of Microorganisms (GCM) 10K type strain sequencing project: providing services to taxonomists for standard genome sequencing and annotation.</title>
        <authorList>
            <consortium name="The Broad Institute Genomics Platform"/>
            <consortium name="The Broad Institute Genome Sequencing Center for Infectious Disease"/>
            <person name="Wu L."/>
            <person name="Ma J."/>
        </authorList>
    </citation>
    <scope>NUCLEOTIDE SEQUENCE [LARGE SCALE GENOMIC DNA]</scope>
    <source>
        <strain evidence="13">JCM 17563</strain>
    </source>
</reference>
<dbReference type="PANTHER" id="PTHR11601">
    <property type="entry name" value="CYSTEINE DESULFURYLASE FAMILY MEMBER"/>
    <property type="match status" value="1"/>
</dbReference>
<dbReference type="Gene3D" id="1.10.260.50">
    <property type="match status" value="1"/>
</dbReference>
<keyword evidence="9" id="KW-0411">Iron-sulfur</keyword>
<evidence type="ECO:0000313" key="13">
    <source>
        <dbReference type="Proteomes" id="UP001500235"/>
    </source>
</evidence>
<evidence type="ECO:0000259" key="11">
    <source>
        <dbReference type="Pfam" id="PF00266"/>
    </source>
</evidence>
<dbReference type="RefSeq" id="WP_344706667.1">
    <property type="nucleotide sequence ID" value="NZ_BAABBQ010000001.1"/>
</dbReference>
<dbReference type="InterPro" id="IPR016454">
    <property type="entry name" value="Cysteine_dSase"/>
</dbReference>
<evidence type="ECO:0000256" key="2">
    <source>
        <dbReference type="ARBA" id="ARBA00003120"/>
    </source>
</evidence>
<keyword evidence="13" id="KW-1185">Reference proteome</keyword>
<gene>
    <name evidence="12" type="ORF">GCM10022280_13940</name>
</gene>
<evidence type="ECO:0000256" key="9">
    <source>
        <dbReference type="ARBA" id="ARBA00023014"/>
    </source>
</evidence>
<dbReference type="Gene3D" id="3.40.640.10">
    <property type="entry name" value="Type I PLP-dependent aspartate aminotransferase-like (Major domain)"/>
    <property type="match status" value="1"/>
</dbReference>
<dbReference type="Proteomes" id="UP001500235">
    <property type="component" value="Unassembled WGS sequence"/>
</dbReference>
<name>A0ABP7SU52_9SPHN</name>
<evidence type="ECO:0000256" key="5">
    <source>
        <dbReference type="ARBA" id="ARBA00022679"/>
    </source>
</evidence>
<evidence type="ECO:0000256" key="7">
    <source>
        <dbReference type="ARBA" id="ARBA00022898"/>
    </source>
</evidence>
<dbReference type="PIRSF" id="PIRSF005572">
    <property type="entry name" value="NifS"/>
    <property type="match status" value="1"/>
</dbReference>
<evidence type="ECO:0000256" key="6">
    <source>
        <dbReference type="ARBA" id="ARBA00022723"/>
    </source>
</evidence>
<comment type="similarity">
    <text evidence="3">Belongs to the class-V pyridoxal-phosphate-dependent aminotransferase family. NifS/IscS subfamily.</text>
</comment>
<dbReference type="SUPFAM" id="SSF53383">
    <property type="entry name" value="PLP-dependent transferases"/>
    <property type="match status" value="1"/>
</dbReference>
<evidence type="ECO:0000313" key="12">
    <source>
        <dbReference type="EMBL" id="GAA4016208.1"/>
    </source>
</evidence>
<keyword evidence="7" id="KW-0663">Pyridoxal phosphate</keyword>
<evidence type="ECO:0000256" key="8">
    <source>
        <dbReference type="ARBA" id="ARBA00023004"/>
    </source>
</evidence>
<dbReference type="InterPro" id="IPR015424">
    <property type="entry name" value="PyrdxlP-dep_Trfase"/>
</dbReference>
<dbReference type="InterPro" id="IPR000192">
    <property type="entry name" value="Aminotrans_V_dom"/>
</dbReference>
<keyword evidence="8" id="KW-0408">Iron</keyword>
<proteinExistence type="inferred from homology"/>